<accession>A0A8F6Y994</accession>
<proteinExistence type="predicted"/>
<evidence type="ECO:0000256" key="1">
    <source>
        <dbReference type="SAM" id="Phobius"/>
    </source>
</evidence>
<dbReference type="RefSeq" id="WP_219000905.1">
    <property type="nucleotide sequence ID" value="NZ_CP079194.1"/>
</dbReference>
<organism evidence="2 3">
    <name type="scientific">Gymnodinialimonas ceratoperidinii</name>
    <dbReference type="NCBI Taxonomy" id="2856823"/>
    <lineage>
        <taxon>Bacteria</taxon>
        <taxon>Pseudomonadati</taxon>
        <taxon>Pseudomonadota</taxon>
        <taxon>Alphaproteobacteria</taxon>
        <taxon>Rhodobacterales</taxon>
        <taxon>Paracoccaceae</taxon>
        <taxon>Gymnodinialimonas</taxon>
    </lineage>
</organism>
<feature type="transmembrane region" description="Helical" evidence="1">
    <location>
        <begin position="38"/>
        <end position="57"/>
    </location>
</feature>
<dbReference type="Proteomes" id="UP000825009">
    <property type="component" value="Chromosome"/>
</dbReference>
<dbReference type="KEGG" id="gce:KYE46_12280"/>
<evidence type="ECO:0008006" key="4">
    <source>
        <dbReference type="Google" id="ProtNLM"/>
    </source>
</evidence>
<reference evidence="2 3" key="1">
    <citation type="submission" date="2021-07" db="EMBL/GenBank/DDBJ databases">
        <title>A novel Jannaschia species isolated from marine dinoflagellate Ceratoperidinium margalefii.</title>
        <authorList>
            <person name="Jiang Y."/>
            <person name="Li Z."/>
        </authorList>
    </citation>
    <scope>NUCLEOTIDE SEQUENCE [LARGE SCALE GENOMIC DNA]</scope>
    <source>
        <strain evidence="2 3">J12C1-MA-4</strain>
    </source>
</reference>
<sequence>MTDTFEYATRPGSAGLSILSFAGLSALSVFLWQITPGLVLLLMVPAFLVCLWQLMNVPTYGIRMTRSAWSVMGGAEDIVIPTAQIAYLKVIMRSENPRIGLMLDDGTEIVLPVECLPDPYDLIREATNRGIPVREQV</sequence>
<dbReference type="EMBL" id="CP079194">
    <property type="protein sequence ID" value="QXT38709.1"/>
    <property type="molecule type" value="Genomic_DNA"/>
</dbReference>
<keyword evidence="3" id="KW-1185">Reference proteome</keyword>
<name>A0A8F6Y994_9RHOB</name>
<dbReference type="AlphaFoldDB" id="A0A8F6Y994"/>
<gene>
    <name evidence="2" type="ORF">KYE46_12280</name>
</gene>
<keyword evidence="1" id="KW-1133">Transmembrane helix</keyword>
<evidence type="ECO:0000313" key="2">
    <source>
        <dbReference type="EMBL" id="QXT38709.1"/>
    </source>
</evidence>
<evidence type="ECO:0000313" key="3">
    <source>
        <dbReference type="Proteomes" id="UP000825009"/>
    </source>
</evidence>
<keyword evidence="1" id="KW-0472">Membrane</keyword>
<protein>
    <recommendedName>
        <fullName evidence="4">PH domain-containing protein</fullName>
    </recommendedName>
</protein>
<keyword evidence="1" id="KW-0812">Transmembrane</keyword>
<feature type="transmembrane region" description="Helical" evidence="1">
    <location>
        <begin position="12"/>
        <end position="32"/>
    </location>
</feature>